<dbReference type="InterPro" id="IPR012657">
    <property type="entry name" value="23S_rRNA-intervening_sequence"/>
</dbReference>
<dbReference type="PANTHER" id="PTHR38471:SF2">
    <property type="entry name" value="FOUR HELIX BUNDLE PROTEIN"/>
    <property type="match status" value="1"/>
</dbReference>
<dbReference type="Proteomes" id="UP000051950">
    <property type="component" value="Unassembled WGS sequence"/>
</dbReference>
<dbReference type="RefSeq" id="WP_057931813.1">
    <property type="nucleotide sequence ID" value="NZ_LMZQ01000004.1"/>
</dbReference>
<dbReference type="AlphaFoldDB" id="A0A0T5VSD3"/>
<dbReference type="Gene3D" id="1.20.1440.60">
    <property type="entry name" value="23S rRNA-intervening sequence"/>
    <property type="match status" value="1"/>
</dbReference>
<dbReference type="Pfam" id="PF05635">
    <property type="entry name" value="23S_rRNA_IVP"/>
    <property type="match status" value="1"/>
</dbReference>
<keyword evidence="2" id="KW-1185">Reference proteome</keyword>
<dbReference type="InterPro" id="IPR036583">
    <property type="entry name" value="23S_rRNA_IVS_sf"/>
</dbReference>
<dbReference type="NCBIfam" id="TIGR02436">
    <property type="entry name" value="four helix bundle protein"/>
    <property type="match status" value="1"/>
</dbReference>
<dbReference type="CDD" id="cd16377">
    <property type="entry name" value="23S_rRNA_IVP_like"/>
    <property type="match status" value="1"/>
</dbReference>
<organism evidence="1 2">
    <name type="scientific">Pedobacter ginsenosidimutans</name>
    <dbReference type="NCBI Taxonomy" id="687842"/>
    <lineage>
        <taxon>Bacteria</taxon>
        <taxon>Pseudomonadati</taxon>
        <taxon>Bacteroidota</taxon>
        <taxon>Sphingobacteriia</taxon>
        <taxon>Sphingobacteriales</taxon>
        <taxon>Sphingobacteriaceae</taxon>
        <taxon>Pedobacter</taxon>
    </lineage>
</organism>
<dbReference type="OrthoDB" id="9811959at2"/>
<gene>
    <name evidence="1" type="ORF">ASU31_07860</name>
</gene>
<evidence type="ECO:0008006" key="3">
    <source>
        <dbReference type="Google" id="ProtNLM"/>
    </source>
</evidence>
<sequence>MFIKKNISTQFPKEERFELTSQLTRASLSIPLNIVEGCGRFTDKDFAHFLDNALGSANEIDYCCLCASELKYISEDDYLKVNQSINEVRAMLISFLKFLRSGGKKP</sequence>
<accession>A0A0T5VSD3</accession>
<protein>
    <recommendedName>
        <fullName evidence="3">Four helix bundle protein</fullName>
    </recommendedName>
</protein>
<evidence type="ECO:0000313" key="1">
    <source>
        <dbReference type="EMBL" id="KRT16720.1"/>
    </source>
</evidence>
<comment type="caution">
    <text evidence="1">The sequence shown here is derived from an EMBL/GenBank/DDBJ whole genome shotgun (WGS) entry which is preliminary data.</text>
</comment>
<evidence type="ECO:0000313" key="2">
    <source>
        <dbReference type="Proteomes" id="UP000051950"/>
    </source>
</evidence>
<dbReference type="PANTHER" id="PTHR38471">
    <property type="entry name" value="FOUR HELIX BUNDLE PROTEIN"/>
    <property type="match status" value="1"/>
</dbReference>
<proteinExistence type="predicted"/>
<reference evidence="1 2" key="1">
    <citation type="submission" date="2015-11" db="EMBL/GenBank/DDBJ databases">
        <title>Sequence of Pedobacter ginsenosidimutans.</title>
        <authorList>
            <person name="Carson E."/>
            <person name="Keyser V."/>
            <person name="Newman J."/>
            <person name="Miller J."/>
        </authorList>
    </citation>
    <scope>NUCLEOTIDE SEQUENCE [LARGE SCALE GENOMIC DNA]</scope>
    <source>
        <strain evidence="1 2">KACC 14530</strain>
    </source>
</reference>
<dbReference type="STRING" id="687842.ASU31_07860"/>
<name>A0A0T5VSD3_9SPHI</name>
<dbReference type="SUPFAM" id="SSF158446">
    <property type="entry name" value="IVS-encoded protein-like"/>
    <property type="match status" value="1"/>
</dbReference>
<dbReference type="EMBL" id="LMZQ01000004">
    <property type="protein sequence ID" value="KRT16720.1"/>
    <property type="molecule type" value="Genomic_DNA"/>
</dbReference>